<dbReference type="Proteomes" id="UP000515733">
    <property type="component" value="Chromosome"/>
</dbReference>
<dbReference type="Pfam" id="PF01464">
    <property type="entry name" value="SLT"/>
    <property type="match status" value="1"/>
</dbReference>
<dbReference type="InterPro" id="IPR008258">
    <property type="entry name" value="Transglycosylase_SLT_dom_1"/>
</dbReference>
<dbReference type="SUPFAM" id="SSF48435">
    <property type="entry name" value="Bacterial muramidases"/>
    <property type="match status" value="1"/>
</dbReference>
<dbReference type="GO" id="GO:0004553">
    <property type="term" value="F:hydrolase activity, hydrolyzing O-glycosyl compounds"/>
    <property type="evidence" value="ECO:0007669"/>
    <property type="project" value="InterPro"/>
</dbReference>
<dbReference type="InterPro" id="IPR012289">
    <property type="entry name" value="Lytic_TGlycosylase_superhlx_L"/>
</dbReference>
<evidence type="ECO:0000259" key="3">
    <source>
        <dbReference type="Pfam" id="PF01464"/>
    </source>
</evidence>
<dbReference type="SUPFAM" id="SSF53955">
    <property type="entry name" value="Lysozyme-like"/>
    <property type="match status" value="1"/>
</dbReference>
<evidence type="ECO:0000256" key="2">
    <source>
        <dbReference type="ARBA" id="ARBA00022729"/>
    </source>
</evidence>
<dbReference type="Pfam" id="PF14718">
    <property type="entry name" value="SLT_L"/>
    <property type="match status" value="1"/>
</dbReference>
<sequence>MIRHYTMLLLGALLLLPLAALPREGDEGFLAAREAFRVGDGKRLAQAIENLRGHDLEPWAEYWNLKSRLEDSDDATVAAFLQRESGSYLAERLRGDWLRQLGKKRRWDSFVQAFPPLVQVDQEIQCYAWQALRETTRDPNILDEARALWFNAGELAESCTPLMDQLAVEQRLSADDVWLRIRRLLESGRPRSALAAARYLSDAHMPDLKALEGIAKAPARALKKLPTHFDQTRTGREMALYAVQALGRQDPREAAEQLRPIESRLADSERSYAWGQLAHQAAKRHMAEALGWYSLATDTKLSEEQLAWWVRAALRVQDWTTVRQVIERMPATQADQPDWIYWLGRALAVQGKGETARLQFQRIAGLASFYGNLAAEELGQTITVPPRAAAASSEELAHVSSLPGLRRALALLRLDMRIEGIREWNWTLRGMDDRQLLAAAELARRNDVYDRAIYAAERTLAQHDFELRYLAPFREHVSPQARLLALDDGWVYGLMRQESRFITSARSGVGAKGLMQLMPATAKWVARKIGLTDYHPAKVGETETNVRLGTHYLKMVLDRLDNQPVLACAAYNAGPGRAQRWRADHALEGAIYAETIPFNETRDYVKKVMSNSVYYATMFQDKPQSLKQRLGTIQPRNGNGTGVEELP</sequence>
<dbReference type="OrthoDB" id="92254at2"/>
<dbReference type="PANTHER" id="PTHR37423:SF5">
    <property type="entry name" value="SOLUBLE LYTIC MUREIN TRANSGLYCOSYLASE"/>
    <property type="match status" value="1"/>
</dbReference>
<dbReference type="Gene3D" id="1.10.1240.20">
    <property type="entry name" value="Lytic transglycosylase, superhelical linker domain"/>
    <property type="match status" value="1"/>
</dbReference>
<organism evidence="5 6">
    <name type="scientific">Denitratisoma oestradiolicum</name>
    <dbReference type="NCBI Taxonomy" id="311182"/>
    <lineage>
        <taxon>Bacteria</taxon>
        <taxon>Pseudomonadati</taxon>
        <taxon>Pseudomonadota</taxon>
        <taxon>Betaproteobacteria</taxon>
        <taxon>Nitrosomonadales</taxon>
        <taxon>Sterolibacteriaceae</taxon>
        <taxon>Denitratisoma</taxon>
    </lineage>
</organism>
<dbReference type="InterPro" id="IPR037061">
    <property type="entry name" value="Lytic_TGlycoase_superhlx_L_sf"/>
</dbReference>
<dbReference type="KEGG" id="doe:DENOEST_0194"/>
<feature type="domain" description="Lytic transglycosylase superhelical linker" evidence="4">
    <location>
        <begin position="400"/>
        <end position="456"/>
    </location>
</feature>
<reference evidence="5 6" key="1">
    <citation type="submission" date="2020-03" db="EMBL/GenBank/DDBJ databases">
        <authorList>
            <consortium name="Genoscope - CEA"/>
            <person name="William W."/>
        </authorList>
    </citation>
    <scope>NUCLEOTIDE SEQUENCE [LARGE SCALE GENOMIC DNA]</scope>
    <source>
        <strain evidence="6">DSM 16959</strain>
    </source>
</reference>
<protein>
    <submittedName>
        <fullName evidence="5">Lytic transglycosylase</fullName>
    </submittedName>
</protein>
<evidence type="ECO:0000259" key="4">
    <source>
        <dbReference type="Pfam" id="PF14718"/>
    </source>
</evidence>
<evidence type="ECO:0000313" key="5">
    <source>
        <dbReference type="EMBL" id="CAB1367366.1"/>
    </source>
</evidence>
<keyword evidence="6" id="KW-1185">Reference proteome</keyword>
<dbReference type="GO" id="GO:0042597">
    <property type="term" value="C:periplasmic space"/>
    <property type="evidence" value="ECO:0007669"/>
    <property type="project" value="InterPro"/>
</dbReference>
<proteinExistence type="inferred from homology"/>
<dbReference type="Gene3D" id="1.25.20.10">
    <property type="entry name" value="Bacterial muramidases"/>
    <property type="match status" value="1"/>
</dbReference>
<dbReference type="Gene3D" id="1.10.530.10">
    <property type="match status" value="1"/>
</dbReference>
<evidence type="ECO:0000313" key="6">
    <source>
        <dbReference type="Proteomes" id="UP000515733"/>
    </source>
</evidence>
<dbReference type="PANTHER" id="PTHR37423">
    <property type="entry name" value="SOLUBLE LYTIC MUREIN TRANSGLYCOSYLASE-RELATED"/>
    <property type="match status" value="1"/>
</dbReference>
<dbReference type="CDD" id="cd13401">
    <property type="entry name" value="Slt70-like"/>
    <property type="match status" value="1"/>
</dbReference>
<feature type="domain" description="Transglycosylase SLT" evidence="3">
    <location>
        <begin position="489"/>
        <end position="583"/>
    </location>
</feature>
<accession>A0A6S6XNG8</accession>
<dbReference type="RefSeq" id="WP_145770145.1">
    <property type="nucleotide sequence ID" value="NZ_LR778301.1"/>
</dbReference>
<dbReference type="EMBL" id="LR778301">
    <property type="protein sequence ID" value="CAB1367366.1"/>
    <property type="molecule type" value="Genomic_DNA"/>
</dbReference>
<keyword evidence="2" id="KW-0732">Signal</keyword>
<dbReference type="InterPro" id="IPR008939">
    <property type="entry name" value="Lytic_TGlycosylase_superhlx_U"/>
</dbReference>
<comment type="similarity">
    <text evidence="1">Belongs to the transglycosylase Slt family.</text>
</comment>
<name>A0A6S6XNG8_9PROT</name>
<evidence type="ECO:0000256" key="1">
    <source>
        <dbReference type="ARBA" id="ARBA00007734"/>
    </source>
</evidence>
<dbReference type="InterPro" id="IPR023346">
    <property type="entry name" value="Lysozyme-like_dom_sf"/>
</dbReference>
<gene>
    <name evidence="5" type="ORF">DENOEST_0194</name>
</gene>
<dbReference type="AlphaFoldDB" id="A0A6S6XNG8"/>